<dbReference type="Proteomes" id="UP000746751">
    <property type="component" value="Unassembled WGS sequence"/>
</dbReference>
<dbReference type="GO" id="GO:0016226">
    <property type="term" value="P:iron-sulfur cluster assembly"/>
    <property type="evidence" value="ECO:0007669"/>
    <property type="project" value="InterPro"/>
</dbReference>
<organism evidence="2 3">
    <name type="scientific">Collinsella ihumii</name>
    <dbReference type="NCBI Taxonomy" id="1720204"/>
    <lineage>
        <taxon>Bacteria</taxon>
        <taxon>Bacillati</taxon>
        <taxon>Actinomycetota</taxon>
        <taxon>Coriobacteriia</taxon>
        <taxon>Coriobacteriales</taxon>
        <taxon>Coriobacteriaceae</taxon>
        <taxon>Collinsella</taxon>
    </lineage>
</organism>
<sequence length="197" mass="21470">MAKMRLTEDTPFLRTPDMYQIENDAPITEYSDKLLDLIADTPNGGIPDEANAFCSVGKEKRGTVQMQLFAVIDPETESFGAVGFRSHGCLAAIGCAAALAEMLPGKTFSEALGITKDEIRERLGGVPSSKLYTLILATCAVKAVIGDYYLRVKGSSTEELDRLFACQSMSVDCLMTENCSLRDLRVDAYMRACGEIE</sequence>
<dbReference type="SUPFAM" id="SSF82649">
    <property type="entry name" value="SufE/NifU"/>
    <property type="match status" value="1"/>
</dbReference>
<proteinExistence type="predicted"/>
<dbReference type="Gene3D" id="3.90.1010.10">
    <property type="match status" value="1"/>
</dbReference>
<dbReference type="PANTHER" id="PTHR10093">
    <property type="entry name" value="IRON-SULFUR CLUSTER ASSEMBLY ENZYME NIFU HOMOLOG"/>
    <property type="match status" value="1"/>
</dbReference>
<protein>
    <submittedName>
        <fullName evidence="2">Iron-sulfur cluster assembly scaffold protein</fullName>
    </submittedName>
</protein>
<feature type="domain" description="NIF system FeS cluster assembly NifU N-terminal" evidence="1">
    <location>
        <begin position="29"/>
        <end position="152"/>
    </location>
</feature>
<dbReference type="RefSeq" id="WP_066830671.1">
    <property type="nucleotide sequence ID" value="NZ_CABKVW010000005.1"/>
</dbReference>
<dbReference type="EMBL" id="DYVF01000069">
    <property type="protein sequence ID" value="HJG31949.1"/>
    <property type="molecule type" value="Genomic_DNA"/>
</dbReference>
<dbReference type="GO" id="GO:0005506">
    <property type="term" value="F:iron ion binding"/>
    <property type="evidence" value="ECO:0007669"/>
    <property type="project" value="InterPro"/>
</dbReference>
<comment type="caution">
    <text evidence="2">The sequence shown here is derived from an EMBL/GenBank/DDBJ whole genome shotgun (WGS) entry which is preliminary data.</text>
</comment>
<gene>
    <name evidence="2" type="ORF">K8U80_11245</name>
</gene>
<name>A0A921IRA4_9ACTN</name>
<reference evidence="2" key="2">
    <citation type="submission" date="2021-09" db="EMBL/GenBank/DDBJ databases">
        <authorList>
            <person name="Gilroy R."/>
        </authorList>
    </citation>
    <scope>NUCLEOTIDE SEQUENCE</scope>
    <source>
        <strain evidence="2">ChiGjej2B2-7701</strain>
    </source>
</reference>
<evidence type="ECO:0000259" key="1">
    <source>
        <dbReference type="Pfam" id="PF01592"/>
    </source>
</evidence>
<dbReference type="GO" id="GO:0051536">
    <property type="term" value="F:iron-sulfur cluster binding"/>
    <property type="evidence" value="ECO:0007669"/>
    <property type="project" value="InterPro"/>
</dbReference>
<evidence type="ECO:0000313" key="3">
    <source>
        <dbReference type="Proteomes" id="UP000746751"/>
    </source>
</evidence>
<dbReference type="AlphaFoldDB" id="A0A921IRA4"/>
<accession>A0A921IRA4</accession>
<evidence type="ECO:0000313" key="2">
    <source>
        <dbReference type="EMBL" id="HJG31949.1"/>
    </source>
</evidence>
<reference evidence="2" key="1">
    <citation type="journal article" date="2021" name="PeerJ">
        <title>Extensive microbial diversity within the chicken gut microbiome revealed by metagenomics and culture.</title>
        <authorList>
            <person name="Gilroy R."/>
            <person name="Ravi A."/>
            <person name="Getino M."/>
            <person name="Pursley I."/>
            <person name="Horton D.L."/>
            <person name="Alikhan N.F."/>
            <person name="Baker D."/>
            <person name="Gharbi K."/>
            <person name="Hall N."/>
            <person name="Watson M."/>
            <person name="Adriaenssens E.M."/>
            <person name="Foster-Nyarko E."/>
            <person name="Jarju S."/>
            <person name="Secka A."/>
            <person name="Antonio M."/>
            <person name="Oren A."/>
            <person name="Chaudhuri R.R."/>
            <person name="La Ragione R."/>
            <person name="Hildebrand F."/>
            <person name="Pallen M.J."/>
        </authorList>
    </citation>
    <scope>NUCLEOTIDE SEQUENCE</scope>
    <source>
        <strain evidence="2">ChiGjej2B2-7701</strain>
    </source>
</reference>
<dbReference type="Pfam" id="PF01592">
    <property type="entry name" value="NifU_N"/>
    <property type="match status" value="1"/>
</dbReference>
<dbReference type="InterPro" id="IPR002871">
    <property type="entry name" value="NIF_FeS_clus_asmbl_NifU_N"/>
</dbReference>